<evidence type="ECO:0000256" key="1">
    <source>
        <dbReference type="ARBA" id="ARBA00004418"/>
    </source>
</evidence>
<organism evidence="8 9">
    <name type="scientific">Dethiosulfovibrio marinus</name>
    <dbReference type="NCBI Taxonomy" id="133532"/>
    <lineage>
        <taxon>Bacteria</taxon>
        <taxon>Thermotogati</taxon>
        <taxon>Synergistota</taxon>
        <taxon>Synergistia</taxon>
        <taxon>Synergistales</taxon>
        <taxon>Dethiosulfovibrionaceae</taxon>
        <taxon>Dethiosulfovibrio</taxon>
    </lineage>
</organism>
<dbReference type="InterPro" id="IPR014438">
    <property type="entry name" value="Glucan_biosyn_MdoG/MdoD"/>
</dbReference>
<dbReference type="InterPro" id="IPR007444">
    <property type="entry name" value="Glucan_biosyn_MdoG_C"/>
</dbReference>
<dbReference type="Proteomes" id="UP001200430">
    <property type="component" value="Unassembled WGS sequence"/>
</dbReference>
<dbReference type="Gene3D" id="2.70.98.10">
    <property type="match status" value="1"/>
</dbReference>
<dbReference type="EMBL" id="JAKGUD010000004">
    <property type="protein sequence ID" value="MCF4142358.1"/>
    <property type="molecule type" value="Genomic_DNA"/>
</dbReference>
<evidence type="ECO:0000256" key="5">
    <source>
        <dbReference type="ARBA" id="ARBA00022764"/>
    </source>
</evidence>
<evidence type="ECO:0000256" key="2">
    <source>
        <dbReference type="ARBA" id="ARBA00005001"/>
    </source>
</evidence>
<dbReference type="SUPFAM" id="SSF81296">
    <property type="entry name" value="E set domains"/>
    <property type="match status" value="1"/>
</dbReference>
<dbReference type="PANTHER" id="PTHR30504:SF4">
    <property type="entry name" value="GLUCANS BIOSYNTHESIS PROTEIN G"/>
    <property type="match status" value="1"/>
</dbReference>
<keyword evidence="6" id="KW-0732">Signal</keyword>
<keyword evidence="9" id="KW-1185">Reference proteome</keyword>
<evidence type="ECO:0000256" key="3">
    <source>
        <dbReference type="ARBA" id="ARBA00009284"/>
    </source>
</evidence>
<accession>A0ABS9EME1</accession>
<comment type="pathway">
    <text evidence="2">Glycan metabolism; osmoregulated periplasmic glucan (OPG) biosynthesis.</text>
</comment>
<evidence type="ECO:0000313" key="9">
    <source>
        <dbReference type="Proteomes" id="UP001200430"/>
    </source>
</evidence>
<dbReference type="InterPro" id="IPR013783">
    <property type="entry name" value="Ig-like_fold"/>
</dbReference>
<comment type="caution">
    <text evidence="8">The sequence shown here is derived from an EMBL/GenBank/DDBJ whole genome shotgun (WGS) entry which is preliminary data.</text>
</comment>
<evidence type="ECO:0000313" key="8">
    <source>
        <dbReference type="EMBL" id="MCF4142358.1"/>
    </source>
</evidence>
<protein>
    <recommendedName>
        <fullName evidence="4">Glucans biosynthesis protein G</fullName>
    </recommendedName>
</protein>
<evidence type="ECO:0000256" key="4">
    <source>
        <dbReference type="ARBA" id="ARBA00015376"/>
    </source>
</evidence>
<dbReference type="PIRSF" id="PIRSF006281">
    <property type="entry name" value="MdoG"/>
    <property type="match status" value="1"/>
</dbReference>
<feature type="chain" id="PRO_5046623621" description="Glucans biosynthesis protein G" evidence="6">
    <location>
        <begin position="33"/>
        <end position="543"/>
    </location>
</feature>
<name>A0ABS9EME1_9BACT</name>
<dbReference type="PANTHER" id="PTHR30504">
    <property type="entry name" value="GLUCANS BIOSYNTHESIS PROTEIN"/>
    <property type="match status" value="1"/>
</dbReference>
<dbReference type="Gene3D" id="2.60.40.10">
    <property type="entry name" value="Immunoglobulins"/>
    <property type="match status" value="1"/>
</dbReference>
<reference evidence="8 9" key="1">
    <citation type="submission" date="2022-01" db="EMBL/GenBank/DDBJ databases">
        <title>Dethiosulfovibrio faecalis sp. nov., a novel proteolytic, non-sulfur-reducing bacterium isolated from a marine aquaculture solid waste bioreactor.</title>
        <authorList>
            <person name="Grabowski S."/>
            <person name="Apolinario E."/>
            <person name="Schneider N."/>
            <person name="Marshall C.W."/>
            <person name="Sowers K.R."/>
        </authorList>
    </citation>
    <scope>NUCLEOTIDE SEQUENCE [LARGE SCALE GENOMIC DNA]</scope>
    <source>
        <strain evidence="8 9">DSM 12537</strain>
    </source>
</reference>
<dbReference type="Pfam" id="PF04349">
    <property type="entry name" value="MdoG"/>
    <property type="match status" value="1"/>
</dbReference>
<keyword evidence="5" id="KW-0574">Periplasm</keyword>
<dbReference type="SUPFAM" id="SSF74650">
    <property type="entry name" value="Galactose mutarotase-like"/>
    <property type="match status" value="1"/>
</dbReference>
<dbReference type="InterPro" id="IPR014718">
    <property type="entry name" value="GH-type_carb-bd"/>
</dbReference>
<comment type="similarity">
    <text evidence="3">Belongs to the OpgD/OpgG family.</text>
</comment>
<feature type="domain" description="Glucan biosynthesis periplasmic MdoG C-terminal" evidence="7">
    <location>
        <begin position="45"/>
        <end position="541"/>
    </location>
</feature>
<evidence type="ECO:0000256" key="6">
    <source>
        <dbReference type="SAM" id="SignalP"/>
    </source>
</evidence>
<proteinExistence type="inferred from homology"/>
<dbReference type="InterPro" id="IPR014756">
    <property type="entry name" value="Ig_E-set"/>
</dbReference>
<dbReference type="PROSITE" id="PS51257">
    <property type="entry name" value="PROKAR_LIPOPROTEIN"/>
    <property type="match status" value="1"/>
</dbReference>
<evidence type="ECO:0000259" key="7">
    <source>
        <dbReference type="Pfam" id="PF04349"/>
    </source>
</evidence>
<dbReference type="InterPro" id="IPR011013">
    <property type="entry name" value="Gal_mutarotase_sf_dom"/>
</dbReference>
<sequence length="543" mass="60795">MNFIERLKFFRGLILSVLLGAACLSVSGPAIAEETTSGDLSGDVFSFRVLRDMAEELASSDFEDPEGVVPGFLLDLSYDDWRKIRFNPEESLWRGDNLPFEVQFFHPGLFYNRFVRVNVVDGGRVEPVAFSSDMFEYGDSSLADRVAAVSMDFAGFRVHHHLNKDDYKDEVAVFLGASYFRAVAKGVQYGLSARGLAVDTALQSGEEFPYFREFWLDRPKASDDVMTVYALLDSPGMTGAYRFVIDPGEITELDVSCDLFLRRDVAKLGIAPLTSMFLYGENDNGRPGDFRPEVHDSDGLLTCDSEGKWLWRPLSNPRRLSLSSVEMADPVGFGLIQRDADFDHYQDLEARYERRPSLWIEPAEGWGKGRVELVEIPTNSEIHDNVVAYWIPDKMKAPEGEVPTYPKKLSFSYRMGWMAPGEAVHPMGRVAATRMADGGDPKTVRFVVDFEGGLLDDVPEDGPLSSIVYVGEGAKLVDKQLVKNDVTGGWRLSFRVTSGVDESLRALFPSMGNRPVIELSALLKKGENLTDPLTETWTYEWRP</sequence>
<dbReference type="RefSeq" id="WP_236099089.1">
    <property type="nucleotide sequence ID" value="NZ_JAKGUD010000004.1"/>
</dbReference>
<comment type="subcellular location">
    <subcellularLocation>
        <location evidence="1">Periplasm</location>
    </subcellularLocation>
</comment>
<gene>
    <name evidence="8" type="ORF">L2W38_05985</name>
</gene>
<feature type="signal peptide" evidence="6">
    <location>
        <begin position="1"/>
        <end position="32"/>
    </location>
</feature>